<organism evidence="6 7">
    <name type="scientific">Stenotrophomonas mori</name>
    <dbReference type="NCBI Taxonomy" id="2871096"/>
    <lineage>
        <taxon>Bacteria</taxon>
        <taxon>Pseudomonadati</taxon>
        <taxon>Pseudomonadota</taxon>
        <taxon>Gammaproteobacteria</taxon>
        <taxon>Lysobacterales</taxon>
        <taxon>Lysobacteraceae</taxon>
        <taxon>Stenotrophomonas</taxon>
    </lineage>
</organism>
<keyword evidence="2" id="KW-0732">Signal</keyword>
<dbReference type="PANTHER" id="PTHR10404:SF46">
    <property type="entry name" value="VACUOLAR PROTEIN SORTING-ASSOCIATED PROTEIN 70"/>
    <property type="match status" value="1"/>
</dbReference>
<comment type="caution">
    <text evidence="6">The sequence shown here is derived from an EMBL/GenBank/DDBJ whole genome shotgun (WGS) entry which is preliminary data.</text>
</comment>
<comment type="similarity">
    <text evidence="1">Belongs to the peptidase M28 family. M28B subfamily.</text>
</comment>
<dbReference type="InterPro" id="IPR036757">
    <property type="entry name" value="TFR-like_dimer_dom_sf"/>
</dbReference>
<evidence type="ECO:0000256" key="1">
    <source>
        <dbReference type="ARBA" id="ARBA00005634"/>
    </source>
</evidence>
<protein>
    <submittedName>
        <fullName evidence="6">M28 family peptidase</fullName>
    </submittedName>
</protein>
<gene>
    <name evidence="6" type="ORF">K5L01_06130</name>
</gene>
<dbReference type="InterPro" id="IPR007365">
    <property type="entry name" value="TFR-like_dimer_dom"/>
</dbReference>
<accession>A0ABT0SFY6</accession>
<dbReference type="InterPro" id="IPR003137">
    <property type="entry name" value="PA_domain"/>
</dbReference>
<dbReference type="InterPro" id="IPR039373">
    <property type="entry name" value="Peptidase_M28B"/>
</dbReference>
<dbReference type="SUPFAM" id="SSF53187">
    <property type="entry name" value="Zn-dependent exopeptidases"/>
    <property type="match status" value="1"/>
</dbReference>
<dbReference type="InterPro" id="IPR007484">
    <property type="entry name" value="Peptidase_M28"/>
</dbReference>
<reference evidence="6 7" key="1">
    <citation type="submission" date="2021-08" db="EMBL/GenBank/DDBJ databases">
        <title>Novel members of of the genus Stenotrophomonas from differernt environment.</title>
        <authorList>
            <person name="Deng Y."/>
        </authorList>
    </citation>
    <scope>NUCLEOTIDE SEQUENCE [LARGE SCALE GENOMIC DNA]</scope>
    <source>
        <strain evidence="6 7">CPCC 101365</strain>
    </source>
</reference>
<dbReference type="InterPro" id="IPR046450">
    <property type="entry name" value="PA_dom_sf"/>
</dbReference>
<dbReference type="Pfam" id="PF04389">
    <property type="entry name" value="Peptidase_M28"/>
    <property type="match status" value="1"/>
</dbReference>
<feature type="domain" description="Transferrin receptor-like dimerisation" evidence="4">
    <location>
        <begin position="641"/>
        <end position="750"/>
    </location>
</feature>
<evidence type="ECO:0000256" key="2">
    <source>
        <dbReference type="SAM" id="SignalP"/>
    </source>
</evidence>
<dbReference type="Gene3D" id="3.40.630.10">
    <property type="entry name" value="Zn peptidases"/>
    <property type="match status" value="1"/>
</dbReference>
<dbReference type="Pfam" id="PF02225">
    <property type="entry name" value="PA"/>
    <property type="match status" value="1"/>
</dbReference>
<sequence length="766" mass="82873">MKSRKSKSLIPLCLLSMVCAVPVGVYAGDPPPPSIRGFSAASADAQRAREAQLDRSIDPGQMDQWLRQLSSAPGHVGSVHGRANAEFVLARFREFGWDARIESFDVLYPTPKRVQVQMLAPQRYEAVLSEPPVDGDASSAIREQALPPYNVYGGDGDVSGELVYANYGGPDDYAELARRGIDVRGKIVITRYGGGWRGLKPLLAQRHGAVGCLIYSDPREDGYARGDVYPVGGFRPEQSVQRGSVADMMIYPGDPLTPGYGSVPGAKRIPLAEAETVLKIPVLPLSWGDATPLLKALQGDVVPESWRGALPLTYKTGPGPARVRVVVESDWGQKTIHNVIARLPGTQPQEQWVIRGNHRDTWVMGAQDPLSGTVAMLAEAKALGELAKQGWKPGRTLVYASWDGEEAGLLGSTEWVETHAAELRDKAVAYINTDSNGRGFLGAGGSHSLQHMINQAAASVTDPQTGTSVAERLRARLLVSGYEGGAADKARARGVSASGDLPISALGSGSDYAPFLAHLGIASMNLGFGGEAQSGVYHSHYDTYEHFQRFVDPGLAYAAALARLSGRIALRLADAEILPMRFSDMGERIDAYVGEVRQLQADMRKEAQDQHRLLDAGLFELAADPTLVRAPPARLTAVPEIDMAPLEQAAARLRESLARQEQAYARVAATDLRLDPQRLGEINALAARMERGLTHAQGLPGRPWYRHMVYAPGVMTGYGVKTLPGVREALEARRWEEASRYVTVTAQVLDGYRAEVDRLAALLERS</sequence>
<dbReference type="PANTHER" id="PTHR10404">
    <property type="entry name" value="N-ACETYLATED-ALPHA-LINKED ACIDIC DIPEPTIDASE"/>
    <property type="match status" value="1"/>
</dbReference>
<dbReference type="Gene3D" id="3.50.30.30">
    <property type="match status" value="1"/>
</dbReference>
<evidence type="ECO:0000259" key="5">
    <source>
        <dbReference type="Pfam" id="PF04389"/>
    </source>
</evidence>
<dbReference type="EMBL" id="JAIKTS010000001">
    <property type="protein sequence ID" value="MCL7714227.1"/>
    <property type="molecule type" value="Genomic_DNA"/>
</dbReference>
<feature type="domain" description="Peptidase M28" evidence="5">
    <location>
        <begin position="338"/>
        <end position="460"/>
    </location>
</feature>
<evidence type="ECO:0000259" key="3">
    <source>
        <dbReference type="Pfam" id="PF02225"/>
    </source>
</evidence>
<evidence type="ECO:0000313" key="6">
    <source>
        <dbReference type="EMBL" id="MCL7714227.1"/>
    </source>
</evidence>
<feature type="signal peptide" evidence="2">
    <location>
        <begin position="1"/>
        <end position="27"/>
    </location>
</feature>
<dbReference type="SUPFAM" id="SSF52025">
    <property type="entry name" value="PA domain"/>
    <property type="match status" value="1"/>
</dbReference>
<dbReference type="Pfam" id="PF04253">
    <property type="entry name" value="TFR_dimer"/>
    <property type="match status" value="1"/>
</dbReference>
<dbReference type="Proteomes" id="UP001431235">
    <property type="component" value="Unassembled WGS sequence"/>
</dbReference>
<keyword evidence="7" id="KW-1185">Reference proteome</keyword>
<evidence type="ECO:0000259" key="4">
    <source>
        <dbReference type="Pfam" id="PF04253"/>
    </source>
</evidence>
<dbReference type="RefSeq" id="WP_250062883.1">
    <property type="nucleotide sequence ID" value="NZ_JAIKTS010000001.1"/>
</dbReference>
<dbReference type="SUPFAM" id="SSF47672">
    <property type="entry name" value="Transferrin receptor-like dimerisation domain"/>
    <property type="match status" value="1"/>
</dbReference>
<proteinExistence type="inferred from homology"/>
<evidence type="ECO:0000313" key="7">
    <source>
        <dbReference type="Proteomes" id="UP001431235"/>
    </source>
</evidence>
<feature type="chain" id="PRO_5046231228" evidence="2">
    <location>
        <begin position="28"/>
        <end position="766"/>
    </location>
</feature>
<name>A0ABT0SFY6_9GAMM</name>
<dbReference type="CDD" id="cd02121">
    <property type="entry name" value="PA_GCPII_like"/>
    <property type="match status" value="1"/>
</dbReference>
<feature type="domain" description="PA" evidence="3">
    <location>
        <begin position="158"/>
        <end position="224"/>
    </location>
</feature>
<dbReference type="Gene3D" id="1.20.930.40">
    <property type="entry name" value="Transferrin receptor-like, dimerisation domain"/>
    <property type="match status" value="1"/>
</dbReference>